<dbReference type="AlphaFoldDB" id="A0A7K3RC19"/>
<evidence type="ECO:0000313" key="3">
    <source>
        <dbReference type="Proteomes" id="UP000470951"/>
    </source>
</evidence>
<dbReference type="GO" id="GO:0016491">
    <property type="term" value="F:oxidoreductase activity"/>
    <property type="evidence" value="ECO:0007669"/>
    <property type="project" value="InterPro"/>
</dbReference>
<evidence type="ECO:0000313" key="2">
    <source>
        <dbReference type="EMBL" id="NEB99526.1"/>
    </source>
</evidence>
<dbReference type="RefSeq" id="WP_164269651.1">
    <property type="nucleotide sequence ID" value="NZ_JAAGMS010000178.1"/>
</dbReference>
<protein>
    <submittedName>
        <fullName evidence="2">Uncharacterized protein</fullName>
    </submittedName>
</protein>
<proteinExistence type="predicted"/>
<feature type="region of interest" description="Disordered" evidence="1">
    <location>
        <begin position="139"/>
        <end position="164"/>
    </location>
</feature>
<dbReference type="EMBL" id="JAAGMS010000178">
    <property type="protein sequence ID" value="NEB99526.1"/>
    <property type="molecule type" value="Genomic_DNA"/>
</dbReference>
<gene>
    <name evidence="2" type="ORF">G3I58_16310</name>
</gene>
<sequence>MADPFDSGTGKEDWSVPASAALVRWNGRWLLDVAGRGVRGAVLRDPALWRLIGELARRPAGDRAALERLALDAGVPVGAVSGCLASLERAGLIRPAAAPGDEPPDGSPASHDWSLAGLAAPADYRDPRLTDDDIALMTSYARGEPPPPAVPELPAGAPGIPLPHPVADPAGHPLRVLGGVLYLSHAIVDDAAIGPLPRSRRVPPSHGASHPFDLLVGCRWADGAATVHAYDPCLHALGPAVTDRPGARAAVLRLMGNAAAGPGDALVTVHLAVDRVQWRYRTGAAYPTVFLDLGHLLEALGCAAGWHDTVAVDVPVGRTPPLVRDDGHGPGPVLAARLLRGAVDEGS</sequence>
<reference evidence="2 3" key="1">
    <citation type="submission" date="2020-01" db="EMBL/GenBank/DDBJ databases">
        <title>Insect and environment-associated Actinomycetes.</title>
        <authorList>
            <person name="Currrie C."/>
            <person name="Chevrette M."/>
            <person name="Carlson C."/>
            <person name="Stubbendieck R."/>
            <person name="Wendt-Pienkowski E."/>
        </authorList>
    </citation>
    <scope>NUCLEOTIDE SEQUENCE [LARGE SCALE GENOMIC DNA]</scope>
    <source>
        <strain evidence="2 3">SID7903</strain>
    </source>
</reference>
<accession>A0A7K3RC19</accession>
<organism evidence="2 3">
    <name type="scientific">Streptomyces anulatus</name>
    <name type="common">Streptomyces chrysomallus</name>
    <dbReference type="NCBI Taxonomy" id="1892"/>
    <lineage>
        <taxon>Bacteria</taxon>
        <taxon>Bacillati</taxon>
        <taxon>Actinomycetota</taxon>
        <taxon>Actinomycetes</taxon>
        <taxon>Kitasatosporales</taxon>
        <taxon>Streptomycetaceae</taxon>
        <taxon>Streptomyces</taxon>
    </lineage>
</organism>
<dbReference type="Proteomes" id="UP000470951">
    <property type="component" value="Unassembled WGS sequence"/>
</dbReference>
<dbReference type="InterPro" id="IPR000415">
    <property type="entry name" value="Nitroreductase-like"/>
</dbReference>
<comment type="caution">
    <text evidence="2">The sequence shown here is derived from an EMBL/GenBank/DDBJ whole genome shotgun (WGS) entry which is preliminary data.</text>
</comment>
<dbReference type="Gene3D" id="3.40.109.10">
    <property type="entry name" value="NADH Oxidase"/>
    <property type="match status" value="1"/>
</dbReference>
<name>A0A7K3RC19_STRAQ</name>
<evidence type="ECO:0000256" key="1">
    <source>
        <dbReference type="SAM" id="MobiDB-lite"/>
    </source>
</evidence>